<feature type="transmembrane region" description="Helical" evidence="7">
    <location>
        <begin position="105"/>
        <end position="124"/>
    </location>
</feature>
<evidence type="ECO:0000256" key="4">
    <source>
        <dbReference type="ARBA" id="ARBA00022692"/>
    </source>
</evidence>
<feature type="transmembrane region" description="Helical" evidence="7">
    <location>
        <begin position="877"/>
        <end position="893"/>
    </location>
</feature>
<dbReference type="InterPro" id="IPR032880">
    <property type="entry name" value="CSC1/OSCA1-like_N"/>
</dbReference>
<dbReference type="PANTHER" id="PTHR13018:SF5">
    <property type="entry name" value="RE44586P"/>
    <property type="match status" value="1"/>
</dbReference>
<dbReference type="Pfam" id="PF14703">
    <property type="entry name" value="PHM7_cyt"/>
    <property type="match status" value="1"/>
</dbReference>
<proteinExistence type="inferred from homology"/>
<dbReference type="PANTHER" id="PTHR13018">
    <property type="entry name" value="PROBABLE MEMBRANE PROTEIN DUF221-RELATED"/>
    <property type="match status" value="1"/>
</dbReference>
<dbReference type="AlphaFoldDB" id="A0A1Y2DU65"/>
<feature type="domain" description="CSC1/OSCA1-like N-terminal transmembrane" evidence="9">
    <location>
        <begin position="20"/>
        <end position="143"/>
    </location>
</feature>
<dbReference type="GO" id="GO:0005227">
    <property type="term" value="F:calcium-activated cation channel activity"/>
    <property type="evidence" value="ECO:0007669"/>
    <property type="project" value="InterPro"/>
</dbReference>
<feature type="transmembrane region" description="Helical" evidence="7">
    <location>
        <begin position="20"/>
        <end position="41"/>
    </location>
</feature>
<feature type="transmembrane region" description="Helical" evidence="7">
    <location>
        <begin position="662"/>
        <end position="684"/>
    </location>
</feature>
<feature type="transmembrane region" description="Helical" evidence="7">
    <location>
        <begin position="777"/>
        <end position="794"/>
    </location>
</feature>
<evidence type="ECO:0000256" key="1">
    <source>
        <dbReference type="ARBA" id="ARBA00004127"/>
    </source>
</evidence>
<keyword evidence="4 7" id="KW-0812">Transmembrane</keyword>
<evidence type="ECO:0000256" key="5">
    <source>
        <dbReference type="ARBA" id="ARBA00022989"/>
    </source>
</evidence>
<keyword evidence="6 7" id="KW-0472">Membrane</keyword>
<evidence type="ECO:0000259" key="8">
    <source>
        <dbReference type="Pfam" id="PF02714"/>
    </source>
</evidence>
<evidence type="ECO:0000256" key="2">
    <source>
        <dbReference type="ARBA" id="ARBA00007779"/>
    </source>
</evidence>
<dbReference type="Pfam" id="PF13967">
    <property type="entry name" value="RSN1_TM"/>
    <property type="match status" value="1"/>
</dbReference>
<dbReference type="InterPro" id="IPR003864">
    <property type="entry name" value="CSC1/OSCA1-like_7TM"/>
</dbReference>
<reference evidence="11 12" key="1">
    <citation type="submission" date="2016-08" db="EMBL/GenBank/DDBJ databases">
        <title>A Parts List for Fungal Cellulosomes Revealed by Comparative Genomics.</title>
        <authorList>
            <consortium name="DOE Joint Genome Institute"/>
            <person name="Haitjema C.H."/>
            <person name="Gilmore S.P."/>
            <person name="Henske J.K."/>
            <person name="Solomon K.V."/>
            <person name="De Groot R."/>
            <person name="Kuo A."/>
            <person name="Mondo S.J."/>
            <person name="Salamov A.A."/>
            <person name="Labutti K."/>
            <person name="Zhao Z."/>
            <person name="Chiniquy J."/>
            <person name="Barry K."/>
            <person name="Brewer H.M."/>
            <person name="Purvine S.O."/>
            <person name="Wright A.T."/>
            <person name="Boxma B."/>
            <person name="Van Alen T."/>
            <person name="Hackstein J.H."/>
            <person name="Baker S.E."/>
            <person name="Grigoriev I.V."/>
            <person name="O'Malley M.A."/>
        </authorList>
    </citation>
    <scope>NUCLEOTIDE SEQUENCE [LARGE SCALE GENOMIC DNA]</scope>
    <source>
        <strain evidence="11 12">G1</strain>
    </source>
</reference>
<dbReference type="OrthoDB" id="2142058at2759"/>
<evidence type="ECO:0000256" key="3">
    <source>
        <dbReference type="ARBA" id="ARBA00022448"/>
    </source>
</evidence>
<dbReference type="InterPro" id="IPR035979">
    <property type="entry name" value="RBD_domain_sf"/>
</dbReference>
<dbReference type="GO" id="GO:0005886">
    <property type="term" value="C:plasma membrane"/>
    <property type="evidence" value="ECO:0007669"/>
    <property type="project" value="TreeGrafter"/>
</dbReference>
<keyword evidence="12" id="KW-1185">Reference proteome</keyword>
<evidence type="ECO:0000256" key="7">
    <source>
        <dbReference type="SAM" id="Phobius"/>
    </source>
</evidence>
<dbReference type="GO" id="GO:0003676">
    <property type="term" value="F:nucleic acid binding"/>
    <property type="evidence" value="ECO:0007669"/>
    <property type="project" value="InterPro"/>
</dbReference>
<keyword evidence="3" id="KW-0813">Transport</keyword>
<evidence type="ECO:0000259" key="10">
    <source>
        <dbReference type="Pfam" id="PF14703"/>
    </source>
</evidence>
<accession>A0A1Y2DU65</accession>
<feature type="transmembrane region" description="Helical" evidence="7">
    <location>
        <begin position="564"/>
        <end position="583"/>
    </location>
</feature>
<feature type="transmembrane region" description="Helical" evidence="7">
    <location>
        <begin position="738"/>
        <end position="757"/>
    </location>
</feature>
<feature type="transmembrane region" description="Helical" evidence="7">
    <location>
        <begin position="622"/>
        <end position="642"/>
    </location>
</feature>
<comment type="caution">
    <text evidence="11">The sequence shown here is derived from an EMBL/GenBank/DDBJ whole genome shotgun (WGS) entry which is preliminary data.</text>
</comment>
<evidence type="ECO:0000259" key="9">
    <source>
        <dbReference type="Pfam" id="PF13967"/>
    </source>
</evidence>
<protein>
    <submittedName>
        <fullName evidence="11">DUF221-domain-containing protein</fullName>
    </submittedName>
</protein>
<name>A0A1Y2DU65_9FUNG</name>
<sequence length="1032" mass="119887">MSSVNNTTTSETADGTLYSVLYQFLLAFAIVGGFMVGYELLRQSRFGKYIYSPRLLLLPDQTPEVANGWFGWFNKNKKVNEDYILKNNGLDSVMVLKLYRMGYEMFLIIGLFVLVFTLPINILYRDHDLVHSVSQSNTTESEVSNTNRDISSFTNENNTKLLLDQADNSLGKKILDSFFTKREYQIDINDLNINMEEQRNVFLNEIKNNKFEEDSKVLNSTDIDSLNSNNTNAFNSTNTNGFNSTNINDPLGNNTTIEESKSGNSTIIEDVSKVTEQAVQELKKFDIQKYIFFDTMQKGRENFAIFHVVAFYFVVGFICYKLFKLYQEYLVAIEMYVKDGGIVQERNLIGEILQHSTIMVRNIPPELQDDERLTNWFSKLGIGKIESIVIARSRNRIGKLIDERTKVLNNLESDYIIWLNNIKEKKSGEGFLGKLLKSIVDNREDDIGEKVFEDNDAYRPKHIVFKYGIIPVQYVDSIHYNEQKLLDLTLQIKELRLEARDSKKWSQTAFVTFSNHQSAKIAAQLILYSSENPNVMAAGTAPHPNDLFYKNLNIRTEAKTYRSLFIYVAMYFTCFVLFIIVSATKYDTLKNLTNYYFPYLHMDKVFRRIDSSPQLTALFDNFFQVILLNAYTSFVPYILKFLSNLQGFETKSAYANSVLKKYYIFLFVTIILAMSLSTLVGQVFDEKNEKIEMDKITYSLVDKYMNVNFNEFVKSLTTELAKNSVMYLNYGILRLQSFGFEIFRIGAVVSFFIGKLLKKDSPRAQHVAKLTATPPDYSIMLAVPLLCFTIFITFSVVNPFIPFIGVIFFYLGYHIMKNQFIYVYIKDYESQGHYFITAFNRIIFSLFLFEIFMFGYFLAIFKGTDDQTFLKYLPSKIIPYFILPSLIITYYFYNYCRKCFKPRIDNVPVDLLISKERERKYSNHFQRRTIFGRSESFISEYYSEDSFMSCVTHVTTLDNKPNREILKISETQAPDLPPYYEAKSYNNPALTEPLYSPWIPEESEDILTEAAIDNIVNVCKVCYKCDKESRYD</sequence>
<evidence type="ECO:0000313" key="11">
    <source>
        <dbReference type="EMBL" id="ORY62813.1"/>
    </source>
</evidence>
<feature type="transmembrane region" description="Helical" evidence="7">
    <location>
        <begin position="837"/>
        <end position="857"/>
    </location>
</feature>
<feature type="domain" description="CSC1/OSCA1-like cytosolic" evidence="10">
    <location>
        <begin position="356"/>
        <end position="551"/>
    </location>
</feature>
<dbReference type="InterPro" id="IPR045122">
    <property type="entry name" value="Csc1-like"/>
</dbReference>
<dbReference type="EMBL" id="MCOG01000057">
    <property type="protein sequence ID" value="ORY62813.1"/>
    <property type="molecule type" value="Genomic_DNA"/>
</dbReference>
<gene>
    <name evidence="11" type="ORF">LY90DRAFT_701023</name>
</gene>
<comment type="similarity">
    <text evidence="2">Belongs to the CSC1 (TC 1.A.17) family.</text>
</comment>
<dbReference type="InterPro" id="IPR027815">
    <property type="entry name" value="CSC1/OSCA1-like_cyt"/>
</dbReference>
<organism evidence="11 12">
    <name type="scientific">Neocallimastix californiae</name>
    <dbReference type="NCBI Taxonomy" id="1754190"/>
    <lineage>
        <taxon>Eukaryota</taxon>
        <taxon>Fungi</taxon>
        <taxon>Fungi incertae sedis</taxon>
        <taxon>Chytridiomycota</taxon>
        <taxon>Chytridiomycota incertae sedis</taxon>
        <taxon>Neocallimastigomycetes</taxon>
        <taxon>Neocallimastigales</taxon>
        <taxon>Neocallimastigaceae</taxon>
        <taxon>Neocallimastix</taxon>
    </lineage>
</organism>
<dbReference type="Proteomes" id="UP000193920">
    <property type="component" value="Unassembled WGS sequence"/>
</dbReference>
<feature type="transmembrane region" description="Helical" evidence="7">
    <location>
        <begin position="303"/>
        <end position="323"/>
    </location>
</feature>
<dbReference type="GO" id="GO:0012505">
    <property type="term" value="C:endomembrane system"/>
    <property type="evidence" value="ECO:0007669"/>
    <property type="project" value="UniProtKB-SubCell"/>
</dbReference>
<feature type="domain" description="CSC1/OSCA1-like 7TM region" evidence="8">
    <location>
        <begin position="562"/>
        <end position="857"/>
    </location>
</feature>
<keyword evidence="5 7" id="KW-1133">Transmembrane helix</keyword>
<evidence type="ECO:0000256" key="6">
    <source>
        <dbReference type="ARBA" id="ARBA00023136"/>
    </source>
</evidence>
<comment type="subcellular location">
    <subcellularLocation>
        <location evidence="1">Endomembrane system</location>
        <topology evidence="1">Multi-pass membrane protein</topology>
    </subcellularLocation>
</comment>
<dbReference type="Pfam" id="PF02714">
    <property type="entry name" value="RSN1_7TM"/>
    <property type="match status" value="1"/>
</dbReference>
<feature type="transmembrane region" description="Helical" evidence="7">
    <location>
        <begin position="800"/>
        <end position="816"/>
    </location>
</feature>
<evidence type="ECO:0000313" key="12">
    <source>
        <dbReference type="Proteomes" id="UP000193920"/>
    </source>
</evidence>
<dbReference type="SUPFAM" id="SSF54928">
    <property type="entry name" value="RNA-binding domain, RBD"/>
    <property type="match status" value="1"/>
</dbReference>